<evidence type="ECO:0000313" key="3">
    <source>
        <dbReference type="EMBL" id="OLQ08722.1"/>
    </source>
</evidence>
<evidence type="ECO:0000313" key="2">
    <source>
        <dbReference type="EMBL" id="OLP87050.1"/>
    </source>
</evidence>
<accession>A0A1Q9CVV5</accession>
<feature type="compositionally biased region" description="Basic residues" evidence="1">
    <location>
        <begin position="164"/>
        <end position="176"/>
    </location>
</feature>
<reference evidence="2 4" key="1">
    <citation type="submission" date="2016-02" db="EMBL/GenBank/DDBJ databases">
        <title>Genome analysis of coral dinoflagellate symbionts highlights evolutionary adaptations to a symbiotic lifestyle.</title>
        <authorList>
            <person name="Aranda M."/>
            <person name="Li Y."/>
            <person name="Liew Y.J."/>
            <person name="Baumgarten S."/>
            <person name="Simakov O."/>
            <person name="Wilson M."/>
            <person name="Piel J."/>
            <person name="Ashoor H."/>
            <person name="Bougouffa S."/>
            <person name="Bajic V.B."/>
            <person name="Ryu T."/>
            <person name="Ravasi T."/>
            <person name="Bayer T."/>
            <person name="Micklem G."/>
            <person name="Kim H."/>
            <person name="Bhak J."/>
            <person name="Lajeunesse T.C."/>
            <person name="Voolstra C.R."/>
        </authorList>
    </citation>
    <scope>NUCLEOTIDE SEQUENCE [LARGE SCALE GENOMIC DNA]</scope>
    <source>
        <strain evidence="2 4">CCMP2467</strain>
    </source>
</reference>
<gene>
    <name evidence="2" type="ORF">AK812_SmicGene31766</name>
    <name evidence="3" type="ORF">AK812_SmicGene7751</name>
</gene>
<organism evidence="2 4">
    <name type="scientific">Symbiodinium microadriaticum</name>
    <name type="common">Dinoflagellate</name>
    <name type="synonym">Zooxanthella microadriatica</name>
    <dbReference type="NCBI Taxonomy" id="2951"/>
    <lineage>
        <taxon>Eukaryota</taxon>
        <taxon>Sar</taxon>
        <taxon>Alveolata</taxon>
        <taxon>Dinophyceae</taxon>
        <taxon>Suessiales</taxon>
        <taxon>Symbiodiniaceae</taxon>
        <taxon>Symbiodinium</taxon>
    </lineage>
</organism>
<evidence type="ECO:0000313" key="4">
    <source>
        <dbReference type="Proteomes" id="UP000186817"/>
    </source>
</evidence>
<feature type="compositionally biased region" description="Polar residues" evidence="1">
    <location>
        <begin position="191"/>
        <end position="200"/>
    </location>
</feature>
<dbReference type="EMBL" id="LSRX01000111">
    <property type="protein sequence ID" value="OLQ08722.1"/>
    <property type="molecule type" value="Genomic_DNA"/>
</dbReference>
<dbReference type="AlphaFoldDB" id="A0A1Q9CVV5"/>
<dbReference type="Proteomes" id="UP000186817">
    <property type="component" value="Unassembled WGS sequence"/>
</dbReference>
<name>A0A1Q9CVV5_SYMMI</name>
<dbReference type="EMBL" id="LSRX01000884">
    <property type="protein sequence ID" value="OLP87050.1"/>
    <property type="molecule type" value="Genomic_DNA"/>
</dbReference>
<sequence>MADDDLVLDLQWTVKSHGRVWVPQQKQVNGISFVALTKWDRRCVLAMSGQALDLRKDKEGGSLNCQAWQELLQLRQSEADKAVQEALKHEETDEKKLKKVQRARSKHDFLAPPIMHVFFKDKHISILYEGIQSSTIWVEANQETLRFLQKVFAESPKQPPAPKKAPKAKAPNKKAMWKGSHGSPTKRGKSIKNNMLPSGH</sequence>
<evidence type="ECO:0000256" key="1">
    <source>
        <dbReference type="SAM" id="MobiDB-lite"/>
    </source>
</evidence>
<dbReference type="OrthoDB" id="456948at2759"/>
<protein>
    <submittedName>
        <fullName evidence="2">Uncharacterized protein</fullName>
    </submittedName>
</protein>
<feature type="region of interest" description="Disordered" evidence="1">
    <location>
        <begin position="155"/>
        <end position="200"/>
    </location>
</feature>
<proteinExistence type="predicted"/>
<keyword evidence="4" id="KW-1185">Reference proteome</keyword>
<comment type="caution">
    <text evidence="2">The sequence shown here is derived from an EMBL/GenBank/DDBJ whole genome shotgun (WGS) entry which is preliminary data.</text>
</comment>